<sequence length="294" mass="31481">MTRVPGVRFFLGREPLPVAELTGGEAAQYAALPPHGPRRRAWLTGRHALRRALVWTGRPADTSRVTFPHDAVSLSYSGAIAVVAATDGAVAGIGVDVETGPPPDIETARVFLRDGELRMLRRLPPPRQPGALLRWWTVKEALFKADPDNHLGGLRRYVLGTPPGGGGVARRAAGRCGAGLSYRSFALRRGYLSVALALDPTRSVPPMANRDFSELAAKLAPLISRPAATISPDLTMNDLALDSMTAVEMVVDLQEDYDILLSRADLESCATLGDLAELIWSRLPGAAGNEPVRG</sequence>
<name>A0A8J3FMP2_9ACTN</name>
<dbReference type="SUPFAM" id="SSF47336">
    <property type="entry name" value="ACP-like"/>
    <property type="match status" value="1"/>
</dbReference>
<proteinExistence type="predicted"/>
<evidence type="ECO:0000313" key="4">
    <source>
        <dbReference type="Proteomes" id="UP000656042"/>
    </source>
</evidence>
<dbReference type="Gene3D" id="1.10.1200.10">
    <property type="entry name" value="ACP-like"/>
    <property type="match status" value="1"/>
</dbReference>
<dbReference type="RefSeq" id="WP_189077425.1">
    <property type="nucleotide sequence ID" value="NZ_BMMX01000001.1"/>
</dbReference>
<evidence type="ECO:0000259" key="2">
    <source>
        <dbReference type="PROSITE" id="PS50075"/>
    </source>
</evidence>
<dbReference type="PROSITE" id="PS50075">
    <property type="entry name" value="CARRIER"/>
    <property type="match status" value="1"/>
</dbReference>
<evidence type="ECO:0000313" key="3">
    <source>
        <dbReference type="EMBL" id="GGK74811.1"/>
    </source>
</evidence>
<dbReference type="AlphaFoldDB" id="A0A8J3FMP2"/>
<dbReference type="InterPro" id="IPR009081">
    <property type="entry name" value="PP-bd_ACP"/>
</dbReference>
<organism evidence="3 4">
    <name type="scientific">Mangrovihabitans endophyticus</name>
    <dbReference type="NCBI Taxonomy" id="1751298"/>
    <lineage>
        <taxon>Bacteria</taxon>
        <taxon>Bacillati</taxon>
        <taxon>Actinomycetota</taxon>
        <taxon>Actinomycetes</taxon>
        <taxon>Micromonosporales</taxon>
        <taxon>Micromonosporaceae</taxon>
        <taxon>Mangrovihabitans</taxon>
    </lineage>
</organism>
<dbReference type="SUPFAM" id="SSF56214">
    <property type="entry name" value="4'-phosphopantetheinyl transferase"/>
    <property type="match status" value="1"/>
</dbReference>
<reference evidence="3" key="2">
    <citation type="submission" date="2020-09" db="EMBL/GenBank/DDBJ databases">
        <authorList>
            <person name="Sun Q."/>
            <person name="Zhou Y."/>
        </authorList>
    </citation>
    <scope>NUCLEOTIDE SEQUENCE</scope>
    <source>
        <strain evidence="3">CGMCC 4.7299</strain>
    </source>
</reference>
<dbReference type="Pfam" id="PF01648">
    <property type="entry name" value="ACPS"/>
    <property type="match status" value="1"/>
</dbReference>
<protein>
    <recommendedName>
        <fullName evidence="2">Carrier domain-containing protein</fullName>
    </recommendedName>
</protein>
<gene>
    <name evidence="3" type="ORF">GCM10012284_05950</name>
</gene>
<keyword evidence="1" id="KW-0808">Transferase</keyword>
<dbReference type="Gene3D" id="3.90.470.20">
    <property type="entry name" value="4'-phosphopantetheinyl transferase domain"/>
    <property type="match status" value="1"/>
</dbReference>
<dbReference type="GO" id="GO:0000287">
    <property type="term" value="F:magnesium ion binding"/>
    <property type="evidence" value="ECO:0007669"/>
    <property type="project" value="InterPro"/>
</dbReference>
<dbReference type="InterPro" id="IPR037143">
    <property type="entry name" value="4-PPantetheinyl_Trfase_dom_sf"/>
</dbReference>
<dbReference type="InterPro" id="IPR036736">
    <property type="entry name" value="ACP-like_sf"/>
</dbReference>
<dbReference type="Proteomes" id="UP000656042">
    <property type="component" value="Unassembled WGS sequence"/>
</dbReference>
<keyword evidence="4" id="KW-1185">Reference proteome</keyword>
<feature type="domain" description="Carrier" evidence="2">
    <location>
        <begin position="206"/>
        <end position="283"/>
    </location>
</feature>
<comment type="caution">
    <text evidence="3">The sequence shown here is derived from an EMBL/GenBank/DDBJ whole genome shotgun (WGS) entry which is preliminary data.</text>
</comment>
<dbReference type="EMBL" id="BMMX01000001">
    <property type="protein sequence ID" value="GGK74811.1"/>
    <property type="molecule type" value="Genomic_DNA"/>
</dbReference>
<evidence type="ECO:0000256" key="1">
    <source>
        <dbReference type="ARBA" id="ARBA00022679"/>
    </source>
</evidence>
<dbReference type="Pfam" id="PF00550">
    <property type="entry name" value="PP-binding"/>
    <property type="match status" value="1"/>
</dbReference>
<reference evidence="3" key="1">
    <citation type="journal article" date="2014" name="Int. J. Syst. Evol. Microbiol.">
        <title>Complete genome sequence of Corynebacterium casei LMG S-19264T (=DSM 44701T), isolated from a smear-ripened cheese.</title>
        <authorList>
            <consortium name="US DOE Joint Genome Institute (JGI-PGF)"/>
            <person name="Walter F."/>
            <person name="Albersmeier A."/>
            <person name="Kalinowski J."/>
            <person name="Ruckert C."/>
        </authorList>
    </citation>
    <scope>NUCLEOTIDE SEQUENCE</scope>
    <source>
        <strain evidence="3">CGMCC 4.7299</strain>
    </source>
</reference>
<dbReference type="GO" id="GO:0008897">
    <property type="term" value="F:holo-[acyl-carrier-protein] synthase activity"/>
    <property type="evidence" value="ECO:0007669"/>
    <property type="project" value="InterPro"/>
</dbReference>
<accession>A0A8J3FMP2</accession>
<dbReference type="InterPro" id="IPR008278">
    <property type="entry name" value="4-PPantetheinyl_Trfase_dom"/>
</dbReference>